<keyword evidence="1" id="KW-0472">Membrane</keyword>
<dbReference type="RefSeq" id="WP_378576831.1">
    <property type="nucleotide sequence ID" value="NZ_JBHSFQ010000020.1"/>
</dbReference>
<evidence type="ECO:0000256" key="1">
    <source>
        <dbReference type="SAM" id="Phobius"/>
    </source>
</evidence>
<reference evidence="3" key="1">
    <citation type="journal article" date="2019" name="Int. J. Syst. Evol. Microbiol.">
        <title>The Global Catalogue of Microorganisms (GCM) 10K type strain sequencing project: providing services to taxonomists for standard genome sequencing and annotation.</title>
        <authorList>
            <consortium name="The Broad Institute Genomics Platform"/>
            <consortium name="The Broad Institute Genome Sequencing Center for Infectious Disease"/>
            <person name="Wu L."/>
            <person name="Ma J."/>
        </authorList>
    </citation>
    <scope>NUCLEOTIDE SEQUENCE [LARGE SCALE GENOMIC DNA]</scope>
    <source>
        <strain evidence="3">XZYJ18</strain>
    </source>
</reference>
<feature type="transmembrane region" description="Helical" evidence="1">
    <location>
        <begin position="331"/>
        <end position="352"/>
    </location>
</feature>
<gene>
    <name evidence="2" type="ORF">ACFO4E_19490</name>
</gene>
<proteinExistence type="predicted"/>
<keyword evidence="3" id="KW-1185">Reference proteome</keyword>
<name>A0ABV9E0X4_9ACTN</name>
<feature type="transmembrane region" description="Helical" evidence="1">
    <location>
        <begin position="265"/>
        <end position="283"/>
    </location>
</feature>
<dbReference type="Proteomes" id="UP001595923">
    <property type="component" value="Unassembled WGS sequence"/>
</dbReference>
<feature type="transmembrane region" description="Helical" evidence="1">
    <location>
        <begin position="184"/>
        <end position="205"/>
    </location>
</feature>
<dbReference type="EMBL" id="JBHSFQ010000020">
    <property type="protein sequence ID" value="MFC4564051.1"/>
    <property type="molecule type" value="Genomic_DNA"/>
</dbReference>
<feature type="transmembrane region" description="Helical" evidence="1">
    <location>
        <begin position="52"/>
        <end position="74"/>
    </location>
</feature>
<keyword evidence="1" id="KW-0812">Transmembrane</keyword>
<evidence type="ECO:0000313" key="2">
    <source>
        <dbReference type="EMBL" id="MFC4564051.1"/>
    </source>
</evidence>
<sequence>MTRMAISAGKLPLYSLDLARRYWAPLLFVYAVGTFLHDMLMRGMVRLSEIDATVALLGLSVSVLVTLTTTIIMFHMLRPGLPTVDIELVGALPPERTTLGARERHVVDAIAMAILPFLLFYSAWGMFGEEFRVYSQGLLNERGLDGYLESGSLSALGLPLAIAVGSYLLRMLCETFYVRRENKVLGVLTALFEANWMFFAVFSVVQITTTGQEWLEGRVFWVGVQTGVLDAFRALGDLTSLPFETGYLAALDGVATAWGHLKDGLVGPLLWLTIAAVIYGAEVESSEQLFSKGTRAARIEERVGRLPGAASGIGRFAQRGMREKYTPFLNAFRFILRVSPVFYLSFCLYYVLLELGFEWLHRGILVLVGPDDFLGWWWPWLTPIDFAVGALHELLRVCLLAATFEVALRRVGESSTGRRARRASRAA</sequence>
<keyword evidence="1" id="KW-1133">Transmembrane helix</keyword>
<comment type="caution">
    <text evidence="2">The sequence shown here is derived from an EMBL/GenBank/DDBJ whole genome shotgun (WGS) entry which is preliminary data.</text>
</comment>
<organism evidence="2 3">
    <name type="scientific">Nocardiopsis mangrovi</name>
    <dbReference type="NCBI Taxonomy" id="1179818"/>
    <lineage>
        <taxon>Bacteria</taxon>
        <taxon>Bacillati</taxon>
        <taxon>Actinomycetota</taxon>
        <taxon>Actinomycetes</taxon>
        <taxon>Streptosporangiales</taxon>
        <taxon>Nocardiopsidaceae</taxon>
        <taxon>Nocardiopsis</taxon>
    </lineage>
</organism>
<accession>A0ABV9E0X4</accession>
<protein>
    <submittedName>
        <fullName evidence="2">Uncharacterized protein</fullName>
    </submittedName>
</protein>
<evidence type="ECO:0000313" key="3">
    <source>
        <dbReference type="Proteomes" id="UP001595923"/>
    </source>
</evidence>
<feature type="transmembrane region" description="Helical" evidence="1">
    <location>
        <begin position="147"/>
        <end position="172"/>
    </location>
</feature>
<feature type="transmembrane region" description="Helical" evidence="1">
    <location>
        <begin position="106"/>
        <end position="127"/>
    </location>
</feature>
<feature type="transmembrane region" description="Helical" evidence="1">
    <location>
        <begin position="21"/>
        <end position="40"/>
    </location>
</feature>